<reference evidence="9" key="1">
    <citation type="submission" date="2023-06" db="EMBL/GenBank/DDBJ databases">
        <title>Genomic of Agaribacillus aureum.</title>
        <authorList>
            <person name="Wang G."/>
        </authorList>
    </citation>
    <scope>NUCLEOTIDE SEQUENCE</scope>
    <source>
        <strain evidence="9">BMA12</strain>
    </source>
</reference>
<dbReference type="PANTHER" id="PTHR37311:SF1">
    <property type="entry name" value="2-PHOSPHOSULFOLACTATE PHOSPHATASE-RELATED"/>
    <property type="match status" value="1"/>
</dbReference>
<evidence type="ECO:0000313" key="9">
    <source>
        <dbReference type="EMBL" id="MDN5216593.1"/>
    </source>
</evidence>
<evidence type="ECO:0000256" key="4">
    <source>
        <dbReference type="ARBA" id="ARBA00021948"/>
    </source>
</evidence>
<sequence>MNQIDVCLSPELIHLYDITGKIVVAVDILRASSCMTAGISNGVGSIRPFADLEACKAMKTQGYVIAGERNGQKVAGFDLGNSPYDYLQEHLNGKKIAVTTTNGTLAIEKSKNAKMVVIGSFLNKSTLANFLQKKGEDVLIFCAGWKGKFNLEDTLFAGAMVEALKGHFLPSCDAPLAAQALYKDAKKDLRAYLQNSSHVQRLQKLGIDRDIAYCLTEDQLNVIPALSGEEIIALDES</sequence>
<evidence type="ECO:0000313" key="10">
    <source>
        <dbReference type="Proteomes" id="UP001172083"/>
    </source>
</evidence>
<keyword evidence="6 8" id="KW-0460">Magnesium</keyword>
<comment type="cofactor">
    <cofactor evidence="1 8">
        <name>Mg(2+)</name>
        <dbReference type="ChEBI" id="CHEBI:18420"/>
    </cofactor>
</comment>
<dbReference type="PANTHER" id="PTHR37311">
    <property type="entry name" value="2-PHOSPHOSULFOLACTATE PHOSPHATASE-RELATED"/>
    <property type="match status" value="1"/>
</dbReference>
<organism evidence="9 10">
    <name type="scientific">Agaribacillus aureus</name>
    <dbReference type="NCBI Taxonomy" id="3051825"/>
    <lineage>
        <taxon>Bacteria</taxon>
        <taxon>Pseudomonadati</taxon>
        <taxon>Bacteroidota</taxon>
        <taxon>Cytophagia</taxon>
        <taxon>Cytophagales</taxon>
        <taxon>Splendidivirgaceae</taxon>
        <taxon>Agaribacillus</taxon>
    </lineage>
</organism>
<comment type="caution">
    <text evidence="9">The sequence shown here is derived from an EMBL/GenBank/DDBJ whole genome shotgun (WGS) entry which is preliminary data.</text>
</comment>
<dbReference type="SUPFAM" id="SSF142823">
    <property type="entry name" value="ComB-like"/>
    <property type="match status" value="1"/>
</dbReference>
<evidence type="ECO:0000256" key="2">
    <source>
        <dbReference type="ARBA" id="ARBA00009997"/>
    </source>
</evidence>
<dbReference type="InterPro" id="IPR005238">
    <property type="entry name" value="ComB-like"/>
</dbReference>
<gene>
    <name evidence="8" type="primary">comB</name>
    <name evidence="9" type="ORF">QQ020_31275</name>
</gene>
<evidence type="ECO:0000256" key="3">
    <source>
        <dbReference type="ARBA" id="ARBA00012953"/>
    </source>
</evidence>
<dbReference type="InterPro" id="IPR036702">
    <property type="entry name" value="ComB-like_sf"/>
</dbReference>
<name>A0ABT8LG97_9BACT</name>
<dbReference type="EMBL" id="JAUJEB010000009">
    <property type="protein sequence ID" value="MDN5216593.1"/>
    <property type="molecule type" value="Genomic_DNA"/>
</dbReference>
<dbReference type="RefSeq" id="WP_346761925.1">
    <property type="nucleotide sequence ID" value="NZ_JAUJEB010000009.1"/>
</dbReference>
<evidence type="ECO:0000256" key="6">
    <source>
        <dbReference type="ARBA" id="ARBA00022842"/>
    </source>
</evidence>
<protein>
    <recommendedName>
        <fullName evidence="4 8">Probable 2-phosphosulfolactate phosphatase</fullName>
        <ecNumber evidence="3 8">3.1.3.71</ecNumber>
    </recommendedName>
</protein>
<dbReference type="Proteomes" id="UP001172083">
    <property type="component" value="Unassembled WGS sequence"/>
</dbReference>
<dbReference type="Gene3D" id="3.90.1560.10">
    <property type="entry name" value="ComB-like"/>
    <property type="match status" value="1"/>
</dbReference>
<evidence type="ECO:0000256" key="7">
    <source>
        <dbReference type="ARBA" id="ARBA00033711"/>
    </source>
</evidence>
<dbReference type="EC" id="3.1.3.71" evidence="3 8"/>
<evidence type="ECO:0000256" key="5">
    <source>
        <dbReference type="ARBA" id="ARBA00022801"/>
    </source>
</evidence>
<evidence type="ECO:0000256" key="1">
    <source>
        <dbReference type="ARBA" id="ARBA00001946"/>
    </source>
</evidence>
<dbReference type="Pfam" id="PF04029">
    <property type="entry name" value="2-ph_phosp"/>
    <property type="match status" value="1"/>
</dbReference>
<keyword evidence="10" id="KW-1185">Reference proteome</keyword>
<evidence type="ECO:0000256" key="8">
    <source>
        <dbReference type="HAMAP-Rule" id="MF_00490"/>
    </source>
</evidence>
<accession>A0ABT8LG97</accession>
<dbReference type="HAMAP" id="MF_00490">
    <property type="entry name" value="ComB"/>
    <property type="match status" value="1"/>
</dbReference>
<comment type="similarity">
    <text evidence="2 8">Belongs to the ComB family.</text>
</comment>
<comment type="catalytic activity">
    <reaction evidence="7 8">
        <text>(2R)-O-phospho-3-sulfolactate + H2O = (2R)-3-sulfolactate + phosphate</text>
        <dbReference type="Rhea" id="RHEA:23416"/>
        <dbReference type="ChEBI" id="CHEBI:15377"/>
        <dbReference type="ChEBI" id="CHEBI:15597"/>
        <dbReference type="ChEBI" id="CHEBI:43474"/>
        <dbReference type="ChEBI" id="CHEBI:58738"/>
        <dbReference type="EC" id="3.1.3.71"/>
    </reaction>
</comment>
<keyword evidence="5 8" id="KW-0378">Hydrolase</keyword>
<proteinExistence type="inferred from homology"/>